<keyword evidence="1" id="KW-0732">Signal</keyword>
<dbReference type="Pfam" id="PF05139">
    <property type="entry name" value="Erythro_esteras"/>
    <property type="match status" value="2"/>
</dbReference>
<accession>A0A563UBW5</accession>
<feature type="signal peptide" evidence="1">
    <location>
        <begin position="1"/>
        <end position="21"/>
    </location>
</feature>
<dbReference type="EMBL" id="VOEJ01000005">
    <property type="protein sequence ID" value="TWR28816.1"/>
    <property type="molecule type" value="Genomic_DNA"/>
</dbReference>
<protein>
    <submittedName>
        <fullName evidence="2">Erythromycin esterase family protein</fullName>
    </submittedName>
</protein>
<dbReference type="InterPro" id="IPR052036">
    <property type="entry name" value="Hydrolase/PRTase-associated"/>
</dbReference>
<evidence type="ECO:0000313" key="2">
    <source>
        <dbReference type="EMBL" id="TWR28816.1"/>
    </source>
</evidence>
<dbReference type="AlphaFoldDB" id="A0A563UBW5"/>
<evidence type="ECO:0000313" key="3">
    <source>
        <dbReference type="Proteomes" id="UP000320042"/>
    </source>
</evidence>
<gene>
    <name evidence="2" type="ORF">FPZ43_11125</name>
</gene>
<dbReference type="Proteomes" id="UP000320042">
    <property type="component" value="Unassembled WGS sequence"/>
</dbReference>
<feature type="chain" id="PRO_5022173001" evidence="1">
    <location>
        <begin position="22"/>
        <end position="399"/>
    </location>
</feature>
<organism evidence="2 3">
    <name type="scientific">Mucilaginibacter pallidiroseus</name>
    <dbReference type="NCBI Taxonomy" id="2599295"/>
    <lineage>
        <taxon>Bacteria</taxon>
        <taxon>Pseudomonadati</taxon>
        <taxon>Bacteroidota</taxon>
        <taxon>Sphingobacteriia</taxon>
        <taxon>Sphingobacteriales</taxon>
        <taxon>Sphingobacteriaceae</taxon>
        <taxon>Mucilaginibacter</taxon>
    </lineage>
</organism>
<dbReference type="Gene3D" id="3.30.1870.10">
    <property type="entry name" value="EreA-like, domain 2"/>
    <property type="match status" value="1"/>
</dbReference>
<dbReference type="Gene3D" id="3.40.1660.10">
    <property type="entry name" value="EreA-like (biosynthetic domain)"/>
    <property type="match status" value="1"/>
</dbReference>
<dbReference type="PANTHER" id="PTHR31299">
    <property type="entry name" value="ESTERASE, PUTATIVE (AFU_ORTHOLOGUE AFUA_1G05850)-RELATED"/>
    <property type="match status" value="1"/>
</dbReference>
<dbReference type="GO" id="GO:0046677">
    <property type="term" value="P:response to antibiotic"/>
    <property type="evidence" value="ECO:0007669"/>
    <property type="project" value="InterPro"/>
</dbReference>
<dbReference type="CDD" id="cd14728">
    <property type="entry name" value="Ere-like"/>
    <property type="match status" value="1"/>
</dbReference>
<comment type="caution">
    <text evidence="2">The sequence shown here is derived from an EMBL/GenBank/DDBJ whole genome shotgun (WGS) entry which is preliminary data.</text>
</comment>
<name>A0A563UBW5_9SPHI</name>
<keyword evidence="3" id="KW-1185">Reference proteome</keyword>
<reference evidence="2 3" key="1">
    <citation type="submission" date="2019-07" db="EMBL/GenBank/DDBJ databases">
        <authorList>
            <person name="Kim J."/>
        </authorList>
    </citation>
    <scope>NUCLEOTIDE SEQUENCE [LARGE SCALE GENOMIC DNA]</scope>
    <source>
        <strain evidence="3">dk17</strain>
    </source>
</reference>
<dbReference type="Gene3D" id="1.20.1440.30">
    <property type="entry name" value="Biosynthetic Protein domain"/>
    <property type="match status" value="1"/>
</dbReference>
<dbReference type="RefSeq" id="WP_146382001.1">
    <property type="nucleotide sequence ID" value="NZ_VOEJ01000005.1"/>
</dbReference>
<evidence type="ECO:0000256" key="1">
    <source>
        <dbReference type="SAM" id="SignalP"/>
    </source>
</evidence>
<proteinExistence type="predicted"/>
<dbReference type="PANTHER" id="PTHR31299:SF0">
    <property type="entry name" value="ESTERASE, PUTATIVE (AFU_ORTHOLOGUE AFUA_1G05850)-RELATED"/>
    <property type="match status" value="1"/>
</dbReference>
<dbReference type="SUPFAM" id="SSF159501">
    <property type="entry name" value="EreA/ChaN-like"/>
    <property type="match status" value="1"/>
</dbReference>
<sequence>MFKRFLGFVLFLELFVTICFAQQFDVDALNAAIKPVDASGSYLPYLAAQLKGNVICGLGEASHGTHEFYTEKSRIVNYLISKDNYRSIGFEYGYSAIEPINNYLQTGRGNLRQLMKPLRLFRTEEFYRLFQSLKQFNDKQAAGTKVAIFGFDTDYFKRDIDASAKYCINYLLQHQQTYQSGPNAIKVLKKVTALGFNNMFDLPLTEQAILSGLNTEVSSQQSGPVGFAEFKKRLSILYQGTLLTDPLARDKFMAANITETQQAGKRKTIIWGHNVHLAKDTTMAQCKGMGYYLRNKYQSQYFALAFDTYQGGVTVMNGDYYVKYAFQTPQPSFSAWFASASQPNFYLPFSSNGLISGQTGNITNVFANWSIKRVLPMRPGIDFDALMFFRNTTPSQPLR</sequence>
<dbReference type="InterPro" id="IPR007815">
    <property type="entry name" value="Emycin_Estase"/>
</dbReference>
<dbReference type="OrthoDB" id="9810066at2"/>